<dbReference type="PANTHER" id="PTHR33994">
    <property type="entry name" value="OS04G0515000 PROTEIN"/>
    <property type="match status" value="1"/>
</dbReference>
<dbReference type="eggNOG" id="ENOG502R4KS">
    <property type="taxonomic scope" value="Eukaryota"/>
</dbReference>
<accession>I1IJN3</accession>
<dbReference type="AlphaFoldDB" id="I1IJN3"/>
<feature type="transmembrane region" description="Helical" evidence="1">
    <location>
        <begin position="21"/>
        <end position="42"/>
    </location>
</feature>
<dbReference type="EnsemblPlants" id="KQJ87437">
    <property type="protein sequence ID" value="KQJ87437"/>
    <property type="gene ID" value="BRADI_4g11110v3"/>
</dbReference>
<sequence length="211" mass="22485">MGATERLPLLARSNHRCTGRRAQHIAGALAALTILGTIVYLICSIPPCFEPELSVTITGTDGLDNATDLIRHPTTTATTLTPVFKLAFRITKRDDCSCHSCIGGPHNKLAVSYGGALLADRAGSLVPEICADGPSQELNVTAWAVDVGVPPFLREQLAAELERGEAVFDATMTHDEPPCHSMVCPPSQPVLVCKAKIGEGLCPCTYESRYS</sequence>
<dbReference type="EMBL" id="CM000883">
    <property type="protein sequence ID" value="KQJ87437.1"/>
    <property type="molecule type" value="Genomic_DNA"/>
</dbReference>
<proteinExistence type="predicted"/>
<keyword evidence="1" id="KW-0472">Membrane</keyword>
<evidence type="ECO:0000313" key="3">
    <source>
        <dbReference type="EnsemblPlants" id="KQJ87437"/>
    </source>
</evidence>
<dbReference type="Gramene" id="KQJ87437">
    <property type="protein sequence ID" value="KQJ87437"/>
    <property type="gene ID" value="BRADI_4g11110v3"/>
</dbReference>
<keyword evidence="4" id="KW-1185">Reference proteome</keyword>
<evidence type="ECO:0000256" key="1">
    <source>
        <dbReference type="SAM" id="Phobius"/>
    </source>
</evidence>
<dbReference type="InParanoid" id="I1IJN3"/>
<reference evidence="2" key="2">
    <citation type="submission" date="2017-06" db="EMBL/GenBank/DDBJ databases">
        <title>WGS assembly of Brachypodium distachyon.</title>
        <authorList>
            <consortium name="The International Brachypodium Initiative"/>
            <person name="Lucas S."/>
            <person name="Harmon-Smith M."/>
            <person name="Lail K."/>
            <person name="Tice H."/>
            <person name="Grimwood J."/>
            <person name="Bruce D."/>
            <person name="Barry K."/>
            <person name="Shu S."/>
            <person name="Lindquist E."/>
            <person name="Wang M."/>
            <person name="Pitluck S."/>
            <person name="Vogel J.P."/>
            <person name="Garvin D.F."/>
            <person name="Mockler T.C."/>
            <person name="Schmutz J."/>
            <person name="Rokhsar D."/>
            <person name="Bevan M.W."/>
        </authorList>
    </citation>
    <scope>NUCLEOTIDE SEQUENCE</scope>
    <source>
        <strain evidence="2">Bd21</strain>
    </source>
</reference>
<keyword evidence="1" id="KW-0812">Transmembrane</keyword>
<evidence type="ECO:0008006" key="5">
    <source>
        <dbReference type="Google" id="ProtNLM"/>
    </source>
</evidence>
<dbReference type="OrthoDB" id="686111at2759"/>
<gene>
    <name evidence="2" type="ORF">BRADI_4g11110v3</name>
</gene>
<evidence type="ECO:0000313" key="4">
    <source>
        <dbReference type="Proteomes" id="UP000008810"/>
    </source>
</evidence>
<keyword evidence="1" id="KW-1133">Transmembrane helix</keyword>
<evidence type="ECO:0000313" key="2">
    <source>
        <dbReference type="EMBL" id="KQJ87437.1"/>
    </source>
</evidence>
<dbReference type="Proteomes" id="UP000008810">
    <property type="component" value="Chromosome 4"/>
</dbReference>
<protein>
    <recommendedName>
        <fullName evidence="5">Late embryogenesis abundant protein LEA-2 subgroup domain-containing protein</fullName>
    </recommendedName>
</protein>
<name>I1IJN3_BRADI</name>
<reference evidence="3" key="3">
    <citation type="submission" date="2018-08" db="UniProtKB">
        <authorList>
            <consortium name="EnsemblPlants"/>
        </authorList>
    </citation>
    <scope>IDENTIFICATION</scope>
    <source>
        <strain evidence="3">cv. Bd21</strain>
    </source>
</reference>
<reference evidence="2 3" key="1">
    <citation type="journal article" date="2010" name="Nature">
        <title>Genome sequencing and analysis of the model grass Brachypodium distachyon.</title>
        <authorList>
            <consortium name="International Brachypodium Initiative"/>
        </authorList>
    </citation>
    <scope>NUCLEOTIDE SEQUENCE [LARGE SCALE GENOMIC DNA]</scope>
    <source>
        <strain evidence="2 3">Bd21</strain>
    </source>
</reference>
<dbReference type="HOGENOM" id="CLU_095845_0_1_1"/>
<dbReference type="OMA" id="EICADGP"/>
<dbReference type="PANTHER" id="PTHR33994:SF21">
    <property type="entry name" value="LATE EMBRYOGENESIS ABUNDANT PROTEIN LEA-2 SUBGROUP DOMAIN-CONTAINING PROTEIN"/>
    <property type="match status" value="1"/>
</dbReference>
<organism evidence="3">
    <name type="scientific">Brachypodium distachyon</name>
    <name type="common">Purple false brome</name>
    <name type="synonym">Trachynia distachya</name>
    <dbReference type="NCBI Taxonomy" id="15368"/>
    <lineage>
        <taxon>Eukaryota</taxon>
        <taxon>Viridiplantae</taxon>
        <taxon>Streptophyta</taxon>
        <taxon>Embryophyta</taxon>
        <taxon>Tracheophyta</taxon>
        <taxon>Spermatophyta</taxon>
        <taxon>Magnoliopsida</taxon>
        <taxon>Liliopsida</taxon>
        <taxon>Poales</taxon>
        <taxon>Poaceae</taxon>
        <taxon>BOP clade</taxon>
        <taxon>Pooideae</taxon>
        <taxon>Stipodae</taxon>
        <taxon>Brachypodieae</taxon>
        <taxon>Brachypodium</taxon>
    </lineage>
</organism>